<sequence>MCVGSGTARIVDEAAESGALERVDLAIAEALSTIDEIRATLDAATAQIDRGLEILADGTPPMSCGS</sequence>
<dbReference type="EMBL" id="BPQQ01000018">
    <property type="protein sequence ID" value="GJD99778.1"/>
    <property type="molecule type" value="Genomic_DNA"/>
</dbReference>
<name>A0ABQ4SB90_9HYPH</name>
<keyword evidence="2" id="KW-1185">Reference proteome</keyword>
<organism evidence="1 2">
    <name type="scientific">Methylobacterium isbiliense</name>
    <dbReference type="NCBI Taxonomy" id="315478"/>
    <lineage>
        <taxon>Bacteria</taxon>
        <taxon>Pseudomonadati</taxon>
        <taxon>Pseudomonadota</taxon>
        <taxon>Alphaproteobacteria</taxon>
        <taxon>Hyphomicrobiales</taxon>
        <taxon>Methylobacteriaceae</taxon>
        <taxon>Methylobacterium</taxon>
    </lineage>
</organism>
<reference evidence="1" key="2">
    <citation type="submission" date="2021-08" db="EMBL/GenBank/DDBJ databases">
        <authorList>
            <person name="Tani A."/>
            <person name="Ola A."/>
            <person name="Ogura Y."/>
            <person name="Katsura K."/>
            <person name="Hayashi T."/>
        </authorList>
    </citation>
    <scope>NUCLEOTIDE SEQUENCE</scope>
    <source>
        <strain evidence="1">DSM 17168</strain>
    </source>
</reference>
<protein>
    <submittedName>
        <fullName evidence="1">Uncharacterized protein</fullName>
    </submittedName>
</protein>
<reference evidence="1" key="1">
    <citation type="journal article" date="2021" name="Front. Microbiol.">
        <title>Comprehensive Comparative Genomics and Phenotyping of Methylobacterium Species.</title>
        <authorList>
            <person name="Alessa O."/>
            <person name="Ogura Y."/>
            <person name="Fujitani Y."/>
            <person name="Takami H."/>
            <person name="Hayashi T."/>
            <person name="Sahin N."/>
            <person name="Tani A."/>
        </authorList>
    </citation>
    <scope>NUCLEOTIDE SEQUENCE</scope>
    <source>
        <strain evidence="1">DSM 17168</strain>
    </source>
</reference>
<comment type="caution">
    <text evidence="1">The sequence shown here is derived from an EMBL/GenBank/DDBJ whole genome shotgun (WGS) entry which is preliminary data.</text>
</comment>
<dbReference type="RefSeq" id="WP_238234660.1">
    <property type="nucleotide sequence ID" value="NZ_BPQQ01000018.1"/>
</dbReference>
<evidence type="ECO:0000313" key="1">
    <source>
        <dbReference type="EMBL" id="GJD99778.1"/>
    </source>
</evidence>
<proteinExistence type="predicted"/>
<accession>A0ABQ4SB90</accession>
<gene>
    <name evidence="1" type="ORF">GMJLKIPL_1696</name>
</gene>
<evidence type="ECO:0000313" key="2">
    <source>
        <dbReference type="Proteomes" id="UP001055153"/>
    </source>
</evidence>
<dbReference type="Proteomes" id="UP001055153">
    <property type="component" value="Unassembled WGS sequence"/>
</dbReference>